<dbReference type="Gramene" id="KVH93347">
    <property type="protein sequence ID" value="KVH93347"/>
    <property type="gene ID" value="Ccrd_004597"/>
</dbReference>
<dbReference type="SUPFAM" id="SSF81383">
    <property type="entry name" value="F-box domain"/>
    <property type="match status" value="1"/>
</dbReference>
<name>A0A103XM89_CYNCS</name>
<evidence type="ECO:0000313" key="3">
    <source>
        <dbReference type="EMBL" id="KVH93347.1"/>
    </source>
</evidence>
<feature type="region of interest" description="Disordered" evidence="1">
    <location>
        <begin position="127"/>
        <end position="157"/>
    </location>
</feature>
<dbReference type="Gene3D" id="3.10.20.90">
    <property type="entry name" value="Phosphatidylinositol 3-kinase Catalytic Subunit, Chain A, domain 1"/>
    <property type="match status" value="1"/>
</dbReference>
<gene>
    <name evidence="3" type="ORF">Ccrd_004597</name>
</gene>
<dbReference type="Proteomes" id="UP000243975">
    <property type="component" value="Unassembled WGS sequence"/>
</dbReference>
<dbReference type="InterPro" id="IPR036047">
    <property type="entry name" value="F-box-like_dom_sf"/>
</dbReference>
<feature type="non-terminal residue" evidence="3">
    <location>
        <position position="521"/>
    </location>
</feature>
<proteinExistence type="predicted"/>
<evidence type="ECO:0000256" key="1">
    <source>
        <dbReference type="SAM" id="MobiDB-lite"/>
    </source>
</evidence>
<feature type="compositionally biased region" description="Polar residues" evidence="1">
    <location>
        <begin position="140"/>
        <end position="154"/>
    </location>
</feature>
<dbReference type="Gene3D" id="1.20.1280.50">
    <property type="match status" value="1"/>
</dbReference>
<evidence type="ECO:0000259" key="2">
    <source>
        <dbReference type="PROSITE" id="PS50181"/>
    </source>
</evidence>
<organism evidence="3 4">
    <name type="scientific">Cynara cardunculus var. scolymus</name>
    <name type="common">Globe artichoke</name>
    <name type="synonym">Cynara scolymus</name>
    <dbReference type="NCBI Taxonomy" id="59895"/>
    <lineage>
        <taxon>Eukaryota</taxon>
        <taxon>Viridiplantae</taxon>
        <taxon>Streptophyta</taxon>
        <taxon>Embryophyta</taxon>
        <taxon>Tracheophyta</taxon>
        <taxon>Spermatophyta</taxon>
        <taxon>Magnoliopsida</taxon>
        <taxon>eudicotyledons</taxon>
        <taxon>Gunneridae</taxon>
        <taxon>Pentapetalae</taxon>
        <taxon>asterids</taxon>
        <taxon>campanulids</taxon>
        <taxon>Asterales</taxon>
        <taxon>Asteraceae</taxon>
        <taxon>Carduoideae</taxon>
        <taxon>Cardueae</taxon>
        <taxon>Carduinae</taxon>
        <taxon>Cynara</taxon>
    </lineage>
</organism>
<accession>A0A103XM89</accession>
<sequence length="521" mass="57830">FSSHHKLSHKFAPPTPDDLSVARHLEDLRCCFALLQSTKNQMKLRLRSFETKETLKIEIRNPCSLLHLRELVAQKFPSPSHSSAISFSLNRKDELTTSSAEESIQSIGIASGDLIYFTTNPNGFSTGTQIVPPVAPSAPKSEQSENPPTLNHNSVKQDEILNTKSSETLDFSSGKGETIGFSNLSSEESAEAMETDDDTNSVIDAGKSFSVPGFLRKVFSEELGDDDGLNHKLLGIAVRAVLLESGFVEIDSASKLLKGPNFDVPGSWHLASFYYTLPDIINRGNIESVKIKFQNLGKYCKVYGSLVNGNGVHSVLLDEDRLVPFLNVVWANCGQVVEIMEENNQVSSVLPEKEVFEFWRKVKDGIALPLLIDLCEKTDLELPPCFMRLPTELKLKILESVSGVDVANVSCVCSELRYLASSEDLWKQKYMEHFGNVEGSEGGRSFKERFARGWESRKRRKVGGRSFVTVMRRRPYGPFGGGQFPRMIGGDYDLLPRLGLPGGFTRLRNVVPHCNLGGLDY</sequence>
<comment type="caution">
    <text evidence="3">The sequence shown here is derived from an EMBL/GenBank/DDBJ whole genome shotgun (WGS) entry which is preliminary data.</text>
</comment>
<dbReference type="EMBL" id="LEKV01004777">
    <property type="protein sequence ID" value="KVH93347.1"/>
    <property type="molecule type" value="Genomic_DNA"/>
</dbReference>
<dbReference type="OMA" id="QRPNLPH"/>
<dbReference type="PROSITE" id="PS50181">
    <property type="entry name" value="FBOX"/>
    <property type="match status" value="1"/>
</dbReference>
<dbReference type="AlphaFoldDB" id="A0A103XM89"/>
<dbReference type="SMART" id="SM00256">
    <property type="entry name" value="FBOX"/>
    <property type="match status" value="1"/>
</dbReference>
<dbReference type="InterPro" id="IPR001810">
    <property type="entry name" value="F-box_dom"/>
</dbReference>
<dbReference type="Gene3D" id="3.40.1000.30">
    <property type="match status" value="1"/>
</dbReference>
<evidence type="ECO:0000313" key="4">
    <source>
        <dbReference type="Proteomes" id="UP000243975"/>
    </source>
</evidence>
<protein>
    <submittedName>
        <fullName evidence="3">F-box domain, cyclin-like protein</fullName>
    </submittedName>
</protein>
<dbReference type="Pfam" id="PF12937">
    <property type="entry name" value="F-box-like"/>
    <property type="match status" value="1"/>
</dbReference>
<keyword evidence="4" id="KW-1185">Reference proteome</keyword>
<feature type="domain" description="F-box" evidence="2">
    <location>
        <begin position="383"/>
        <end position="429"/>
    </location>
</feature>
<dbReference type="PANTHER" id="PTHR47602:SF2">
    <property type="entry name" value="F-BOX PROTEIN SKIP22"/>
    <property type="match status" value="1"/>
</dbReference>
<dbReference type="PANTHER" id="PTHR47602">
    <property type="entry name" value="F-BOX PROTEIN SKIP22"/>
    <property type="match status" value="1"/>
</dbReference>
<dbReference type="STRING" id="59895.A0A103XM89"/>
<dbReference type="CDD" id="cd22165">
    <property type="entry name" value="F-box_AtSKIP22-like"/>
    <property type="match status" value="1"/>
</dbReference>
<reference evidence="3 4" key="1">
    <citation type="journal article" date="2016" name="Sci. Rep.">
        <title>The genome sequence of the outbreeding globe artichoke constructed de novo incorporating a phase-aware low-pass sequencing strategy of F1 progeny.</title>
        <authorList>
            <person name="Scaglione D."/>
            <person name="Reyes-Chin-Wo S."/>
            <person name="Acquadro A."/>
            <person name="Froenicke L."/>
            <person name="Portis E."/>
            <person name="Beitel C."/>
            <person name="Tirone M."/>
            <person name="Mauro R."/>
            <person name="Lo Monaco A."/>
            <person name="Mauromicale G."/>
            <person name="Faccioli P."/>
            <person name="Cattivelli L."/>
            <person name="Rieseberg L."/>
            <person name="Michelmore R."/>
            <person name="Lanteri S."/>
        </authorList>
    </citation>
    <scope>NUCLEOTIDE SEQUENCE [LARGE SCALE GENOMIC DNA]</scope>
    <source>
        <strain evidence="3">2C</strain>
    </source>
</reference>